<dbReference type="InterPro" id="IPR000644">
    <property type="entry name" value="CBS_dom"/>
</dbReference>
<evidence type="ECO:0000256" key="2">
    <source>
        <dbReference type="PROSITE-ProRule" id="PRU00703"/>
    </source>
</evidence>
<keyword evidence="5" id="KW-1185">Reference proteome</keyword>
<dbReference type="InterPro" id="IPR051257">
    <property type="entry name" value="Diverse_CBS-Domain"/>
</dbReference>
<name>A0A212QVJ7_9CHLR</name>
<evidence type="ECO:0000259" key="3">
    <source>
        <dbReference type="PROSITE" id="PS51371"/>
    </source>
</evidence>
<dbReference type="PANTHER" id="PTHR43080">
    <property type="entry name" value="CBS DOMAIN-CONTAINING PROTEIN CBSX3, MITOCHONDRIAL"/>
    <property type="match status" value="1"/>
</dbReference>
<evidence type="ECO:0000313" key="5">
    <source>
        <dbReference type="Proteomes" id="UP000197025"/>
    </source>
</evidence>
<dbReference type="PROSITE" id="PS51371">
    <property type="entry name" value="CBS"/>
    <property type="match status" value="2"/>
</dbReference>
<sequence>MERKPKPYTVAEIMTSPVVTVPPDMPVEEALHLMVQKGISSVVVEPEGPHGTWGIMTKRDILKKVVAADRPLKGLKVRDLMSAPLITVSPDTTIRQCSIIMLDANIRRAVVMQDGRPVGIVSDTDIFQAVEERGWGPD</sequence>
<accession>A0A212QVJ7</accession>
<proteinExistence type="predicted"/>
<dbReference type="Proteomes" id="UP000197025">
    <property type="component" value="Unassembled WGS sequence"/>
</dbReference>
<organism evidence="4 5">
    <name type="scientific">Thermoflexus hugenholtzii JAD2</name>
    <dbReference type="NCBI Taxonomy" id="877466"/>
    <lineage>
        <taxon>Bacteria</taxon>
        <taxon>Bacillati</taxon>
        <taxon>Chloroflexota</taxon>
        <taxon>Thermoflexia</taxon>
        <taxon>Thermoflexales</taxon>
        <taxon>Thermoflexaceae</taxon>
        <taxon>Thermoflexus</taxon>
    </lineage>
</organism>
<dbReference type="InterPro" id="IPR046342">
    <property type="entry name" value="CBS_dom_sf"/>
</dbReference>
<protein>
    <submittedName>
        <fullName evidence="4">Predicted signal-transduction protein containing cAMP-binding and CBS domains</fullName>
    </submittedName>
</protein>
<dbReference type="OrthoDB" id="9791320at2"/>
<gene>
    <name evidence="4" type="ORF">SAMN02746019_00006910</name>
</gene>
<dbReference type="SMART" id="SM00116">
    <property type="entry name" value="CBS"/>
    <property type="match status" value="2"/>
</dbReference>
<dbReference type="RefSeq" id="WP_088570951.1">
    <property type="nucleotide sequence ID" value="NZ_FYEK01000027.1"/>
</dbReference>
<dbReference type="Pfam" id="PF00571">
    <property type="entry name" value="CBS"/>
    <property type="match status" value="2"/>
</dbReference>
<keyword evidence="1 2" id="KW-0129">CBS domain</keyword>
<dbReference type="PANTHER" id="PTHR43080:SF2">
    <property type="entry name" value="CBS DOMAIN-CONTAINING PROTEIN"/>
    <property type="match status" value="1"/>
</dbReference>
<feature type="domain" description="CBS" evidence="3">
    <location>
        <begin position="14"/>
        <end position="72"/>
    </location>
</feature>
<feature type="domain" description="CBS" evidence="3">
    <location>
        <begin position="81"/>
        <end position="138"/>
    </location>
</feature>
<reference evidence="5" key="1">
    <citation type="submission" date="2017-06" db="EMBL/GenBank/DDBJ databases">
        <authorList>
            <person name="Varghese N."/>
            <person name="Submissions S."/>
        </authorList>
    </citation>
    <scope>NUCLEOTIDE SEQUENCE [LARGE SCALE GENOMIC DNA]</scope>
    <source>
        <strain evidence="5">JAD2</strain>
    </source>
</reference>
<evidence type="ECO:0000313" key="4">
    <source>
        <dbReference type="EMBL" id="SNB63736.1"/>
    </source>
</evidence>
<dbReference type="AlphaFoldDB" id="A0A212QVJ7"/>
<dbReference type="Gene3D" id="3.10.580.10">
    <property type="entry name" value="CBS-domain"/>
    <property type="match status" value="1"/>
</dbReference>
<dbReference type="EMBL" id="FYEK01000027">
    <property type="protein sequence ID" value="SNB63736.1"/>
    <property type="molecule type" value="Genomic_DNA"/>
</dbReference>
<dbReference type="SUPFAM" id="SSF54631">
    <property type="entry name" value="CBS-domain pair"/>
    <property type="match status" value="1"/>
</dbReference>
<evidence type="ECO:0000256" key="1">
    <source>
        <dbReference type="ARBA" id="ARBA00023122"/>
    </source>
</evidence>
<dbReference type="InParanoid" id="A0A212QVJ7"/>